<dbReference type="eggNOG" id="COG0810">
    <property type="taxonomic scope" value="Bacteria"/>
</dbReference>
<keyword evidence="9" id="KW-0472">Membrane</keyword>
<dbReference type="KEGG" id="tni:TVNIR_2745"/>
<dbReference type="SUPFAM" id="SSF74653">
    <property type="entry name" value="TolA/TonB C-terminal domain"/>
    <property type="match status" value="1"/>
</dbReference>
<comment type="subcellular location">
    <subcellularLocation>
        <location evidence="1 10">Cell inner membrane</location>
        <topology evidence="1 10">Single-pass membrane protein</topology>
        <orientation evidence="1 10">Periplasmic side</orientation>
    </subcellularLocation>
</comment>
<dbReference type="RefSeq" id="WP_015259494.1">
    <property type="nucleotide sequence ID" value="NC_019902.2"/>
</dbReference>
<keyword evidence="10" id="KW-0735">Signal-anchor</keyword>
<reference evidence="12" key="1">
    <citation type="submission" date="2015-12" db="EMBL/GenBank/DDBJ databases">
        <authorList>
            <person name="Tikhonova T.V."/>
            <person name="Pavlov A.R."/>
            <person name="Beletsky A.V."/>
            <person name="Mardanov A.V."/>
            <person name="Sorokin D.Y."/>
            <person name="Ravin N.V."/>
            <person name="Popov V.O."/>
        </authorList>
    </citation>
    <scope>NUCLEOTIDE SEQUENCE</scope>
    <source>
        <strain evidence="12">DSM 14787</strain>
    </source>
</reference>
<dbReference type="PROSITE" id="PS52015">
    <property type="entry name" value="TONB_CTD"/>
    <property type="match status" value="1"/>
</dbReference>
<dbReference type="STRING" id="1255043.TVNIR_2745"/>
<keyword evidence="5 10" id="KW-0997">Cell inner membrane</keyword>
<proteinExistence type="inferred from homology"/>
<protein>
    <recommendedName>
        <fullName evidence="10">Protein TonB</fullName>
    </recommendedName>
</protein>
<dbReference type="InterPro" id="IPR051045">
    <property type="entry name" value="TonB-dependent_transducer"/>
</dbReference>
<sequence>MPPSSQAAYLNNPEPVYPAAARSRGMEGLVLLEVEVGADGRVLSVTVHSGSGFRVLDAAAQDAVRRWHFEPARREGRPVVATVEVPIRFRLADG</sequence>
<evidence type="ECO:0000256" key="7">
    <source>
        <dbReference type="ARBA" id="ARBA00022927"/>
    </source>
</evidence>
<dbReference type="HOGENOM" id="CLU_076057_6_0_6"/>
<dbReference type="EMBL" id="CP003989">
    <property type="protein sequence ID" value="AGA34383.1"/>
    <property type="molecule type" value="Genomic_DNA"/>
</dbReference>
<feature type="domain" description="TonB C-terminal" evidence="11">
    <location>
        <begin position="2"/>
        <end position="94"/>
    </location>
</feature>
<evidence type="ECO:0000256" key="5">
    <source>
        <dbReference type="ARBA" id="ARBA00022519"/>
    </source>
</evidence>
<evidence type="ECO:0000259" key="11">
    <source>
        <dbReference type="PROSITE" id="PS52015"/>
    </source>
</evidence>
<dbReference type="PANTHER" id="PTHR33446">
    <property type="entry name" value="PROTEIN TONB-RELATED"/>
    <property type="match status" value="1"/>
</dbReference>
<dbReference type="AlphaFoldDB" id="L0DZC5"/>
<dbReference type="GO" id="GO:0015891">
    <property type="term" value="P:siderophore transport"/>
    <property type="evidence" value="ECO:0007669"/>
    <property type="project" value="InterPro"/>
</dbReference>
<dbReference type="Proteomes" id="UP000010809">
    <property type="component" value="Chromosome"/>
</dbReference>
<keyword evidence="7 10" id="KW-0653">Protein transport</keyword>
<keyword evidence="4 10" id="KW-1003">Cell membrane</keyword>
<evidence type="ECO:0000256" key="3">
    <source>
        <dbReference type="ARBA" id="ARBA00022448"/>
    </source>
</evidence>
<dbReference type="PRINTS" id="PR01374">
    <property type="entry name" value="TONBPROTEIN"/>
</dbReference>
<evidence type="ECO:0000256" key="8">
    <source>
        <dbReference type="ARBA" id="ARBA00022989"/>
    </source>
</evidence>
<evidence type="ECO:0000256" key="4">
    <source>
        <dbReference type="ARBA" id="ARBA00022475"/>
    </source>
</evidence>
<evidence type="ECO:0000256" key="10">
    <source>
        <dbReference type="RuleBase" id="RU362123"/>
    </source>
</evidence>
<dbReference type="GO" id="GO:0015031">
    <property type="term" value="P:protein transport"/>
    <property type="evidence" value="ECO:0007669"/>
    <property type="project" value="UniProtKB-UniRule"/>
</dbReference>
<dbReference type="NCBIfam" id="TIGR01352">
    <property type="entry name" value="tonB_Cterm"/>
    <property type="match status" value="1"/>
</dbReference>
<comment type="similarity">
    <text evidence="2 10">Belongs to the TonB family.</text>
</comment>
<keyword evidence="3 10" id="KW-0813">Transport</keyword>
<comment type="function">
    <text evidence="10">Interacts with outer membrane receptor proteins that carry out high-affinity binding and energy dependent uptake into the periplasmic space of specific substrates. It could act to transduce energy from the cytoplasmic membrane to specific energy-requiring processes in the outer membrane, resulting in the release into the periplasm of ligands bound by these outer membrane proteins.</text>
</comment>
<dbReference type="GO" id="GO:0030288">
    <property type="term" value="C:outer membrane-bounded periplasmic space"/>
    <property type="evidence" value="ECO:0007669"/>
    <property type="project" value="InterPro"/>
</dbReference>
<evidence type="ECO:0000256" key="9">
    <source>
        <dbReference type="ARBA" id="ARBA00023136"/>
    </source>
</evidence>
<evidence type="ECO:0000256" key="1">
    <source>
        <dbReference type="ARBA" id="ARBA00004383"/>
    </source>
</evidence>
<dbReference type="GO" id="GO:0055085">
    <property type="term" value="P:transmembrane transport"/>
    <property type="evidence" value="ECO:0007669"/>
    <property type="project" value="InterPro"/>
</dbReference>
<evidence type="ECO:0000256" key="2">
    <source>
        <dbReference type="ARBA" id="ARBA00006555"/>
    </source>
</evidence>
<organism evidence="12 13">
    <name type="scientific">Thioalkalivibrio nitratireducens (strain DSM 14787 / UNIQEM 213 / ALEN2)</name>
    <dbReference type="NCBI Taxonomy" id="1255043"/>
    <lineage>
        <taxon>Bacteria</taxon>
        <taxon>Pseudomonadati</taxon>
        <taxon>Pseudomonadota</taxon>
        <taxon>Gammaproteobacteria</taxon>
        <taxon>Chromatiales</taxon>
        <taxon>Ectothiorhodospiraceae</taxon>
        <taxon>Thioalkalivibrio</taxon>
    </lineage>
</organism>
<dbReference type="InterPro" id="IPR006260">
    <property type="entry name" value="TonB/TolA_C"/>
</dbReference>
<dbReference type="GO" id="GO:0098797">
    <property type="term" value="C:plasma membrane protein complex"/>
    <property type="evidence" value="ECO:0007669"/>
    <property type="project" value="TreeGrafter"/>
</dbReference>
<keyword evidence="13" id="KW-1185">Reference proteome</keyword>
<keyword evidence="8" id="KW-1133">Transmembrane helix</keyword>
<dbReference type="InterPro" id="IPR037682">
    <property type="entry name" value="TonB_C"/>
</dbReference>
<evidence type="ECO:0000313" key="13">
    <source>
        <dbReference type="Proteomes" id="UP000010809"/>
    </source>
</evidence>
<evidence type="ECO:0000313" key="12">
    <source>
        <dbReference type="EMBL" id="AGA34383.1"/>
    </source>
</evidence>
<dbReference type="Gene3D" id="3.30.1150.10">
    <property type="match status" value="1"/>
</dbReference>
<gene>
    <name evidence="12" type="ordered locus">TVNIR_2745</name>
</gene>
<name>L0DZC5_THIND</name>
<dbReference type="InterPro" id="IPR003538">
    <property type="entry name" value="TonB"/>
</dbReference>
<dbReference type="GO" id="GO:0031992">
    <property type="term" value="F:energy transducer activity"/>
    <property type="evidence" value="ECO:0007669"/>
    <property type="project" value="InterPro"/>
</dbReference>
<dbReference type="PATRIC" id="fig|1255043.3.peg.2770"/>
<keyword evidence="6" id="KW-0812">Transmembrane</keyword>
<accession>L0DZC5</accession>
<dbReference type="Pfam" id="PF03544">
    <property type="entry name" value="TonB_C"/>
    <property type="match status" value="1"/>
</dbReference>
<evidence type="ECO:0000256" key="6">
    <source>
        <dbReference type="ARBA" id="ARBA00022692"/>
    </source>
</evidence>
<dbReference type="PANTHER" id="PTHR33446:SF2">
    <property type="entry name" value="PROTEIN TONB"/>
    <property type="match status" value="1"/>
</dbReference>